<dbReference type="PaxDb" id="67767-A0A0J7KBH2"/>
<name>A0A0J7KBH2_LASNI</name>
<dbReference type="AlphaFoldDB" id="A0A0J7KBH2"/>
<comment type="caution">
    <text evidence="1">The sequence shown here is derived from an EMBL/GenBank/DDBJ whole genome shotgun (WGS) entry which is preliminary data.</text>
</comment>
<dbReference type="Proteomes" id="UP000036403">
    <property type="component" value="Unassembled WGS sequence"/>
</dbReference>
<protein>
    <submittedName>
        <fullName evidence="1">Protein sda1-like protein</fullName>
    </submittedName>
</protein>
<gene>
    <name evidence="1" type="ORF">RF55_13078</name>
</gene>
<sequence>MCSQKFAEFEGGFRYSLHFCLVSFQRGSGSLSTYPVMFVQGPQIIKQRSGNSEDDSDEEGPEDVLQVNPSQWSWLDIAACFVQ</sequence>
<dbReference type="EMBL" id="LBMM01010221">
    <property type="protein sequence ID" value="KMQ87596.1"/>
    <property type="molecule type" value="Genomic_DNA"/>
</dbReference>
<keyword evidence="2" id="KW-1185">Reference proteome</keyword>
<organism evidence="1 2">
    <name type="scientific">Lasius niger</name>
    <name type="common">Black garden ant</name>
    <dbReference type="NCBI Taxonomy" id="67767"/>
    <lineage>
        <taxon>Eukaryota</taxon>
        <taxon>Metazoa</taxon>
        <taxon>Ecdysozoa</taxon>
        <taxon>Arthropoda</taxon>
        <taxon>Hexapoda</taxon>
        <taxon>Insecta</taxon>
        <taxon>Pterygota</taxon>
        <taxon>Neoptera</taxon>
        <taxon>Endopterygota</taxon>
        <taxon>Hymenoptera</taxon>
        <taxon>Apocrita</taxon>
        <taxon>Aculeata</taxon>
        <taxon>Formicoidea</taxon>
        <taxon>Formicidae</taxon>
        <taxon>Formicinae</taxon>
        <taxon>Lasius</taxon>
        <taxon>Lasius</taxon>
    </lineage>
</organism>
<accession>A0A0J7KBH2</accession>
<evidence type="ECO:0000313" key="2">
    <source>
        <dbReference type="Proteomes" id="UP000036403"/>
    </source>
</evidence>
<proteinExistence type="predicted"/>
<reference evidence="1 2" key="1">
    <citation type="submission" date="2015-04" db="EMBL/GenBank/DDBJ databases">
        <title>Lasius niger genome sequencing.</title>
        <authorList>
            <person name="Konorov E.A."/>
            <person name="Nikitin M.A."/>
            <person name="Kirill M.V."/>
            <person name="Chang P."/>
        </authorList>
    </citation>
    <scope>NUCLEOTIDE SEQUENCE [LARGE SCALE GENOMIC DNA]</scope>
    <source>
        <tissue evidence="1">Whole</tissue>
    </source>
</reference>
<evidence type="ECO:0000313" key="1">
    <source>
        <dbReference type="EMBL" id="KMQ87596.1"/>
    </source>
</evidence>